<keyword evidence="3" id="KW-1185">Reference proteome</keyword>
<organism evidence="2 3">
    <name type="scientific">Paenibacillus aquistagni</name>
    <dbReference type="NCBI Taxonomy" id="1852522"/>
    <lineage>
        <taxon>Bacteria</taxon>
        <taxon>Bacillati</taxon>
        <taxon>Bacillota</taxon>
        <taxon>Bacilli</taxon>
        <taxon>Bacillales</taxon>
        <taxon>Paenibacillaceae</taxon>
        <taxon>Paenibacillus</taxon>
    </lineage>
</organism>
<reference evidence="2 3" key="1">
    <citation type="submission" date="2017-04" db="EMBL/GenBank/DDBJ databases">
        <authorList>
            <person name="Afonso C.L."/>
            <person name="Miller P.J."/>
            <person name="Scott M.A."/>
            <person name="Spackman E."/>
            <person name="Goraichik I."/>
            <person name="Dimitrov K.M."/>
            <person name="Suarez D.L."/>
            <person name="Swayne D.E."/>
        </authorList>
    </citation>
    <scope>NUCLEOTIDE SEQUENCE [LARGE SCALE GENOMIC DNA]</scope>
    <source>
        <strain evidence="2 3">11</strain>
    </source>
</reference>
<name>A0A1X7KWB8_9BACL</name>
<feature type="chain" id="PRO_5038507724" evidence="1">
    <location>
        <begin position="24"/>
        <end position="833"/>
    </location>
</feature>
<accession>A0A1X7KWB8</accession>
<dbReference type="STRING" id="1852522.SAMN06295960_2788"/>
<dbReference type="RefSeq" id="WP_085494949.1">
    <property type="nucleotide sequence ID" value="NZ_FXAZ01000003.1"/>
</dbReference>
<evidence type="ECO:0000313" key="3">
    <source>
        <dbReference type="Proteomes" id="UP000193834"/>
    </source>
</evidence>
<proteinExistence type="predicted"/>
<protein>
    <submittedName>
        <fullName evidence="2">Uncharacterized protein</fullName>
    </submittedName>
</protein>
<keyword evidence="1" id="KW-0732">Signal</keyword>
<dbReference type="EMBL" id="FXAZ01000003">
    <property type="protein sequence ID" value="SMG45861.1"/>
    <property type="molecule type" value="Genomic_DNA"/>
</dbReference>
<gene>
    <name evidence="2" type="ORF">SAMN06295960_2788</name>
</gene>
<dbReference type="Proteomes" id="UP000193834">
    <property type="component" value="Unassembled WGS sequence"/>
</dbReference>
<dbReference type="AlphaFoldDB" id="A0A1X7KWB8"/>
<evidence type="ECO:0000256" key="1">
    <source>
        <dbReference type="SAM" id="SignalP"/>
    </source>
</evidence>
<dbReference type="OrthoDB" id="2675985at2"/>
<feature type="signal peptide" evidence="1">
    <location>
        <begin position="1"/>
        <end position="23"/>
    </location>
</feature>
<evidence type="ECO:0000313" key="2">
    <source>
        <dbReference type="EMBL" id="SMG45861.1"/>
    </source>
</evidence>
<sequence length="833" mass="93113">MAGKKKWISVLLSVSLISSLWTAVDVPLVSAQAKNTTNNSQMNYSLPVLKKVSFNSNAYIEVNDAQFYHVEGDKYVYFTVTVHNNGSSSLNLMDYWFNIKSNTGEKYSIQLQGISEKKDNLISPKTKKTFKIYSKVNPKLNLYNLSLSVIKWDFSQPGFEKNIGSIQIPKNYSNVTPIGKNRTLNLGSNSIVTTASALQLVKTGNNIEAMVSMYVHNTGESTAQIENYKYYIKTNTNQYFELEPDAGDISVQPNEKIKVNFYAKLPNDIKASHYQLFISEEQGSEVKLKIPVASYALMIRDVKNTVTAAGKPYTQTVDNQPIEITTTDMLIDSNSEYNNITINFTMLNKGKKAVKIPDFQYELLTNNLSSYPFEKEETTGELLPGIKQEFTLKASIPSDANLDQLKLAIRKKPEENKRNDYLLAQLSLKNTTEISKEPKTTYINKQGTYEIKVEDFERVPWDTNDIVNSTITVKNTGSSTQPMLDLGISTWMNGIKNDEKDVHILKVEETLALKPGESAKLVVTTKVSNQAKFDKMRMQLTEKIDGKSKNTIANFTLDTQTAVLPTYDPLSTSAYTLDQPGVKAELKVLETNTFVGNNNNTIQSLLAYKNIGNRYSMLPNVVAFYMSEAGLLIPAKITLSDTPISPSGVNLIAVTAEVPSSIKAKDLKLLVGQGIAEGKYTLGTAKADSMVNAAKLGLADDQDKLASLFVPLELRPYTFKINSINTKTNNNGQVQFNFEYNLSQYNPFNEILNQRKLVLEIEYNGKKFAKTYSLGEANNGLNVGEKIKEVMDINDPAMSDVIYNGFTFNIYEEVNNAKKLLLTHYVSSFHVED</sequence>